<dbReference type="EMBL" id="ML737191">
    <property type="protein sequence ID" value="KAE8336709.1"/>
    <property type="molecule type" value="Genomic_DNA"/>
</dbReference>
<sequence length="52" mass="5031">MQFTLVSAFATALIAVFAVAEPFGIHVGANADADAEVAANVGVGAGAGVHFG</sequence>
<keyword evidence="1" id="KW-0732">Signal</keyword>
<protein>
    <submittedName>
        <fullName evidence="2">Uncharacterized protein</fullName>
    </submittedName>
</protein>
<organism evidence="2">
    <name type="scientific">Aspergillus arachidicola</name>
    <dbReference type="NCBI Taxonomy" id="656916"/>
    <lineage>
        <taxon>Eukaryota</taxon>
        <taxon>Fungi</taxon>
        <taxon>Dikarya</taxon>
        <taxon>Ascomycota</taxon>
        <taxon>Pezizomycotina</taxon>
        <taxon>Eurotiomycetes</taxon>
        <taxon>Eurotiomycetidae</taxon>
        <taxon>Eurotiales</taxon>
        <taxon>Aspergillaceae</taxon>
        <taxon>Aspergillus</taxon>
        <taxon>Aspergillus subgen. Circumdati</taxon>
    </lineage>
</organism>
<proteinExistence type="predicted"/>
<accession>A0A5N6XWX3</accession>
<feature type="chain" id="PRO_5024806336" evidence="1">
    <location>
        <begin position="21"/>
        <end position="52"/>
    </location>
</feature>
<gene>
    <name evidence="2" type="ORF">BDV24DRAFT_141291</name>
</gene>
<feature type="signal peptide" evidence="1">
    <location>
        <begin position="1"/>
        <end position="20"/>
    </location>
</feature>
<name>A0A5N6XWX3_9EURO</name>
<dbReference type="Proteomes" id="UP000325558">
    <property type="component" value="Unassembled WGS sequence"/>
</dbReference>
<dbReference type="AlphaFoldDB" id="A0A5N6XWX3"/>
<evidence type="ECO:0000313" key="2">
    <source>
        <dbReference type="EMBL" id="KAE8336709.1"/>
    </source>
</evidence>
<evidence type="ECO:0000256" key="1">
    <source>
        <dbReference type="SAM" id="SignalP"/>
    </source>
</evidence>
<reference evidence="2" key="1">
    <citation type="submission" date="2019-04" db="EMBL/GenBank/DDBJ databases">
        <title>Friends and foes A comparative genomics study of 23 Aspergillus species from section Flavi.</title>
        <authorList>
            <consortium name="DOE Joint Genome Institute"/>
            <person name="Kjaerbolling I."/>
            <person name="Vesth T."/>
            <person name="Frisvad J.C."/>
            <person name="Nybo J.L."/>
            <person name="Theobald S."/>
            <person name="Kildgaard S."/>
            <person name="Isbrandt T."/>
            <person name="Kuo A."/>
            <person name="Sato A."/>
            <person name="Lyhne E.K."/>
            <person name="Kogle M.E."/>
            <person name="Wiebenga A."/>
            <person name="Kun R.S."/>
            <person name="Lubbers R.J."/>
            <person name="Makela M.R."/>
            <person name="Barry K."/>
            <person name="Chovatia M."/>
            <person name="Clum A."/>
            <person name="Daum C."/>
            <person name="Haridas S."/>
            <person name="He G."/>
            <person name="LaButti K."/>
            <person name="Lipzen A."/>
            <person name="Mondo S."/>
            <person name="Riley R."/>
            <person name="Salamov A."/>
            <person name="Simmons B.A."/>
            <person name="Magnuson J.K."/>
            <person name="Henrissat B."/>
            <person name="Mortensen U.H."/>
            <person name="Larsen T.O."/>
            <person name="Devries R.P."/>
            <person name="Grigoriev I.V."/>
            <person name="Machida M."/>
            <person name="Baker S.E."/>
            <person name="Andersen M.R."/>
        </authorList>
    </citation>
    <scope>NUCLEOTIDE SEQUENCE</scope>
    <source>
        <strain evidence="2">CBS 117612</strain>
    </source>
</reference>